<organism evidence="3 4">
    <name type="scientific">Papaver atlanticum</name>
    <dbReference type="NCBI Taxonomy" id="357466"/>
    <lineage>
        <taxon>Eukaryota</taxon>
        <taxon>Viridiplantae</taxon>
        <taxon>Streptophyta</taxon>
        <taxon>Embryophyta</taxon>
        <taxon>Tracheophyta</taxon>
        <taxon>Spermatophyta</taxon>
        <taxon>Magnoliopsida</taxon>
        <taxon>Ranunculales</taxon>
        <taxon>Papaveraceae</taxon>
        <taxon>Papaveroideae</taxon>
        <taxon>Papaver</taxon>
    </lineage>
</organism>
<dbReference type="AlphaFoldDB" id="A0AAD4SF60"/>
<dbReference type="EMBL" id="JAJJMB010011222">
    <property type="protein sequence ID" value="KAI3903204.1"/>
    <property type="molecule type" value="Genomic_DNA"/>
</dbReference>
<accession>A0AAD4SF60</accession>
<comment type="caution">
    <text evidence="3">The sequence shown here is derived from an EMBL/GenBank/DDBJ whole genome shotgun (WGS) entry which is preliminary data.</text>
</comment>
<evidence type="ECO:0000256" key="1">
    <source>
        <dbReference type="SAM" id="Phobius"/>
    </source>
</evidence>
<dbReference type="PANTHER" id="PTHR33648:SF15">
    <property type="entry name" value="OS04G0572800 PROTEIN"/>
    <property type="match status" value="1"/>
</dbReference>
<dbReference type="PANTHER" id="PTHR33648">
    <property type="entry name" value="EMBRYO SAC 1"/>
    <property type="match status" value="1"/>
</dbReference>
<dbReference type="Pfam" id="PF01476">
    <property type="entry name" value="LysM"/>
    <property type="match status" value="1"/>
</dbReference>
<dbReference type="Proteomes" id="UP001202328">
    <property type="component" value="Unassembled WGS sequence"/>
</dbReference>
<dbReference type="Gene3D" id="3.10.350.10">
    <property type="entry name" value="LysM domain"/>
    <property type="match status" value="1"/>
</dbReference>
<dbReference type="InterPro" id="IPR036779">
    <property type="entry name" value="LysM_dom_sf"/>
</dbReference>
<sequence>MAAVSCKLTRGRDNYHAITMSKTVSRIADEVSWWCALLLVCVILLTAFKEINSISTDHQNIVHSHDEMVISGNGNDMSNPFSIGGNNRPCEEIYVVGEGETLNTISDKCGDPYIVERNPHIHDPDDVFPGLVIRIIPSDAPRMKNVVW</sequence>
<dbReference type="InterPro" id="IPR018392">
    <property type="entry name" value="LysM"/>
</dbReference>
<keyword evidence="1" id="KW-0812">Transmembrane</keyword>
<reference evidence="3" key="1">
    <citation type="submission" date="2022-04" db="EMBL/GenBank/DDBJ databases">
        <title>A functionally conserved STORR gene fusion in Papaver species that diverged 16.8 million years ago.</title>
        <authorList>
            <person name="Catania T."/>
        </authorList>
    </citation>
    <scope>NUCLEOTIDE SEQUENCE</scope>
    <source>
        <strain evidence="3">S-188037</strain>
    </source>
</reference>
<dbReference type="CDD" id="cd00118">
    <property type="entry name" value="LysM"/>
    <property type="match status" value="1"/>
</dbReference>
<feature type="domain" description="LysM" evidence="2">
    <location>
        <begin position="94"/>
        <end position="135"/>
    </location>
</feature>
<feature type="transmembrane region" description="Helical" evidence="1">
    <location>
        <begin position="31"/>
        <end position="48"/>
    </location>
</feature>
<proteinExistence type="predicted"/>
<evidence type="ECO:0000313" key="3">
    <source>
        <dbReference type="EMBL" id="KAI3903204.1"/>
    </source>
</evidence>
<evidence type="ECO:0000259" key="2">
    <source>
        <dbReference type="Pfam" id="PF01476"/>
    </source>
</evidence>
<keyword evidence="1" id="KW-0472">Membrane</keyword>
<protein>
    <recommendedName>
        <fullName evidence="2">LysM domain-containing protein</fullName>
    </recommendedName>
</protein>
<keyword evidence="4" id="KW-1185">Reference proteome</keyword>
<name>A0AAD4SF60_9MAGN</name>
<evidence type="ECO:0000313" key="4">
    <source>
        <dbReference type="Proteomes" id="UP001202328"/>
    </source>
</evidence>
<keyword evidence="1" id="KW-1133">Transmembrane helix</keyword>
<gene>
    <name evidence="3" type="ORF">MKW98_031858</name>
</gene>